<evidence type="ECO:0000259" key="3">
    <source>
        <dbReference type="Pfam" id="PF17863"/>
    </source>
</evidence>
<proteinExistence type="predicted"/>
<accession>A0A6A5YXN6</accession>
<evidence type="ECO:0000313" key="4">
    <source>
        <dbReference type="EMBL" id="KAF2111593.1"/>
    </source>
</evidence>
<gene>
    <name evidence="4" type="ORF">BDV96DRAFT_499368</name>
</gene>
<sequence length="371" mass="40702">MDEAGDRIADKVQALSDIELAVLLCLVADQHCIIEAEAAVFGGVEAELRIVASNVFGLTCSVLECSERTTLDDFGNGILVREDGGDYFSTRARKPQEDRFFSTSESPRFLERRASKSPRPFSPLDSHRIANVVIAKGLNTASSQVQTQALELIRGKRNFTRTAVHAAPRPFLFIALNTSSTARLTSHLNDQFFISHRHLADDGLPNVEDLQAKEPVSDDDASTSSVVKSTPRIYEEKKLPAISFSLEEITKLTTLTAEVKISSEVRAYLHNITVFMRLHRAVGGGISAMATRHFITLSHALAPLHGLTYVSPSLVALAARKIYPHRIVITSPEDERSMQWGSSLEAVKAVLEGVTVEDVVEEVLQSVEVPL</sequence>
<feature type="domain" description="ChlI/MoxR AAA lid" evidence="3">
    <location>
        <begin position="276"/>
        <end position="336"/>
    </location>
</feature>
<keyword evidence="5" id="KW-1185">Reference proteome</keyword>
<dbReference type="InterPro" id="IPR052041">
    <property type="entry name" value="Nucleic_acid_metab_PIN/TRAM"/>
</dbReference>
<reference evidence="4" key="1">
    <citation type="journal article" date="2020" name="Stud. Mycol.">
        <title>101 Dothideomycetes genomes: a test case for predicting lifestyles and emergence of pathogens.</title>
        <authorList>
            <person name="Haridas S."/>
            <person name="Albert R."/>
            <person name="Binder M."/>
            <person name="Bloem J."/>
            <person name="Labutti K."/>
            <person name="Salamov A."/>
            <person name="Andreopoulos B."/>
            <person name="Baker S."/>
            <person name="Barry K."/>
            <person name="Bills G."/>
            <person name="Bluhm B."/>
            <person name="Cannon C."/>
            <person name="Castanera R."/>
            <person name="Culley D."/>
            <person name="Daum C."/>
            <person name="Ezra D."/>
            <person name="Gonzalez J."/>
            <person name="Henrissat B."/>
            <person name="Kuo A."/>
            <person name="Liang C."/>
            <person name="Lipzen A."/>
            <person name="Lutzoni F."/>
            <person name="Magnuson J."/>
            <person name="Mondo S."/>
            <person name="Nolan M."/>
            <person name="Ohm R."/>
            <person name="Pangilinan J."/>
            <person name="Park H.-J."/>
            <person name="Ramirez L."/>
            <person name="Alfaro M."/>
            <person name="Sun H."/>
            <person name="Tritt A."/>
            <person name="Yoshinaga Y."/>
            <person name="Zwiers L.-H."/>
            <person name="Turgeon B."/>
            <person name="Goodwin S."/>
            <person name="Spatafora J."/>
            <person name="Crous P."/>
            <person name="Grigoriev I."/>
        </authorList>
    </citation>
    <scope>NUCLEOTIDE SEQUENCE</scope>
    <source>
        <strain evidence="4">CBS 627.86</strain>
    </source>
</reference>
<evidence type="ECO:0000256" key="2">
    <source>
        <dbReference type="ARBA" id="ARBA00023444"/>
    </source>
</evidence>
<dbReference type="GO" id="GO:0016851">
    <property type="term" value="F:magnesium chelatase activity"/>
    <property type="evidence" value="ECO:0007669"/>
    <property type="project" value="UniProtKB-EC"/>
</dbReference>
<protein>
    <recommendedName>
        <fullName evidence="1">magnesium chelatase</fullName>
        <ecNumber evidence="1">6.6.1.1</ecNumber>
    </recommendedName>
</protein>
<dbReference type="PANTHER" id="PTHR11603">
    <property type="entry name" value="AAA FAMILY ATPASE"/>
    <property type="match status" value="1"/>
</dbReference>
<dbReference type="Proteomes" id="UP000799770">
    <property type="component" value="Unassembled WGS sequence"/>
</dbReference>
<dbReference type="Pfam" id="PF17863">
    <property type="entry name" value="AAA_lid_2"/>
    <property type="match status" value="1"/>
</dbReference>
<name>A0A6A5YXN6_9PLEO</name>
<organism evidence="4 5">
    <name type="scientific">Lophiotrema nucula</name>
    <dbReference type="NCBI Taxonomy" id="690887"/>
    <lineage>
        <taxon>Eukaryota</taxon>
        <taxon>Fungi</taxon>
        <taxon>Dikarya</taxon>
        <taxon>Ascomycota</taxon>
        <taxon>Pezizomycotina</taxon>
        <taxon>Dothideomycetes</taxon>
        <taxon>Pleosporomycetidae</taxon>
        <taxon>Pleosporales</taxon>
        <taxon>Lophiotremataceae</taxon>
        <taxon>Lophiotrema</taxon>
    </lineage>
</organism>
<dbReference type="InterPro" id="IPR041628">
    <property type="entry name" value="ChlI/MoxR_AAA_lid"/>
</dbReference>
<dbReference type="Gene3D" id="1.10.8.80">
    <property type="entry name" value="Magnesium chelatase subunit I, C-Terminal domain"/>
    <property type="match status" value="1"/>
</dbReference>
<evidence type="ECO:0000256" key="1">
    <source>
        <dbReference type="ARBA" id="ARBA00012825"/>
    </source>
</evidence>
<dbReference type="EC" id="6.6.1.1" evidence="1"/>
<dbReference type="AlphaFoldDB" id="A0A6A5YXN6"/>
<dbReference type="OrthoDB" id="444631at2759"/>
<evidence type="ECO:0000313" key="5">
    <source>
        <dbReference type="Proteomes" id="UP000799770"/>
    </source>
</evidence>
<comment type="pathway">
    <text evidence="2">Porphyrin-containing compound metabolism.</text>
</comment>
<dbReference type="PANTHER" id="PTHR11603:SF132">
    <property type="entry name" value="C2H2-TYPE DOMAIN-CONTAINING PROTEIN"/>
    <property type="match status" value="1"/>
</dbReference>
<dbReference type="EMBL" id="ML977334">
    <property type="protein sequence ID" value="KAF2111593.1"/>
    <property type="molecule type" value="Genomic_DNA"/>
</dbReference>